<dbReference type="Pfam" id="PF15306">
    <property type="entry name" value="LIN37"/>
    <property type="match status" value="1"/>
</dbReference>
<dbReference type="OrthoDB" id="1735564at2759"/>
<dbReference type="AlphaFoldDB" id="A0A9Q0FVR3"/>
<keyword evidence="2" id="KW-0732">Signal</keyword>
<evidence type="ECO:0000313" key="4">
    <source>
        <dbReference type="Proteomes" id="UP001141552"/>
    </source>
</evidence>
<evidence type="ECO:0000256" key="1">
    <source>
        <dbReference type="SAM" id="MobiDB-lite"/>
    </source>
</evidence>
<dbReference type="PANTHER" id="PTHR37173">
    <property type="entry name" value="HYDROXYPROLINE-RICH GLYCOPROTEIN FAMILY PROTEIN"/>
    <property type="match status" value="1"/>
</dbReference>
<proteinExistence type="predicted"/>
<accession>A0A9Q0FVR3</accession>
<reference evidence="3" key="1">
    <citation type="submission" date="2022-02" db="EMBL/GenBank/DDBJ databases">
        <authorList>
            <person name="Henning P.M."/>
            <person name="McCubbin A.G."/>
            <person name="Shore J.S."/>
        </authorList>
    </citation>
    <scope>NUCLEOTIDE SEQUENCE</scope>
    <source>
        <strain evidence="3">F60SS</strain>
        <tissue evidence="3">Leaves</tissue>
    </source>
</reference>
<evidence type="ECO:0000313" key="3">
    <source>
        <dbReference type="EMBL" id="KAJ4837517.1"/>
    </source>
</evidence>
<comment type="caution">
    <text evidence="3">The sequence shown here is derived from an EMBL/GenBank/DDBJ whole genome shotgun (WGS) entry which is preliminary data.</text>
</comment>
<protein>
    <submittedName>
        <fullName evidence="3">Uncharacterized protein</fullName>
    </submittedName>
</protein>
<feature type="compositionally biased region" description="Low complexity" evidence="1">
    <location>
        <begin position="72"/>
        <end position="90"/>
    </location>
</feature>
<dbReference type="Proteomes" id="UP001141552">
    <property type="component" value="Unassembled WGS sequence"/>
</dbReference>
<feature type="compositionally biased region" description="Polar residues" evidence="1">
    <location>
        <begin position="125"/>
        <end position="142"/>
    </location>
</feature>
<dbReference type="EMBL" id="JAKUCV010003819">
    <property type="protein sequence ID" value="KAJ4837517.1"/>
    <property type="molecule type" value="Genomic_DNA"/>
</dbReference>
<reference evidence="3" key="2">
    <citation type="journal article" date="2023" name="Plants (Basel)">
        <title>Annotation of the Turnera subulata (Passifloraceae) Draft Genome Reveals the S-Locus Evolved after the Divergence of Turneroideae from Passifloroideae in a Stepwise Manner.</title>
        <authorList>
            <person name="Henning P.M."/>
            <person name="Roalson E.H."/>
            <person name="Mir W."/>
            <person name="McCubbin A.G."/>
            <person name="Shore J.S."/>
        </authorList>
    </citation>
    <scope>NUCLEOTIDE SEQUENCE</scope>
    <source>
        <strain evidence="3">F60SS</strain>
    </source>
</reference>
<name>A0A9Q0FVR3_9ROSI</name>
<sequence>MMNSIIIFIIMSIYSFHESKFEGNKNKPIEYAEASKSPAPAHICVLSPTMATTPNPATSTAMATATMTTSIRPTTTTTTTISSTTKTPPRAQAPQPHPYYLYASQNLPRGAHPIPNHSSSLSSSPTPRQHLSTGLYPVSSSGRGYVPRPTRPPDPPRTGGCHPRSLAHSTILTRQHPTASGPPHWNHPQHHLQQLHHVQLPYPHHHGAAIAAVGVGSAPIKGIPISGPLKAAPSPSAVSESNGYRNLRDNTKDDALVTVRDRKVRIADGASLYLLCRSWLRNGFPEENQSLYGDGIKALPRPSSPPVADLHSPRDEVFEEVEEDEEAVTRLSTEDLLKIHISRAKKVRARLREGRLKRIARYKARLALLLPPQVDQFRNDTAAGN</sequence>
<gene>
    <name evidence="3" type="ORF">Tsubulata_047529</name>
</gene>
<dbReference type="PANTHER" id="PTHR37173:SF1">
    <property type="entry name" value="PROLINE-RICH FAMILY PROTEIN"/>
    <property type="match status" value="1"/>
</dbReference>
<feature type="signal peptide" evidence="2">
    <location>
        <begin position="1"/>
        <end position="19"/>
    </location>
</feature>
<feature type="region of interest" description="Disordered" evidence="1">
    <location>
        <begin position="72"/>
        <end position="165"/>
    </location>
</feature>
<feature type="chain" id="PRO_5040118950" evidence="2">
    <location>
        <begin position="20"/>
        <end position="385"/>
    </location>
</feature>
<dbReference type="InterPro" id="IPR028226">
    <property type="entry name" value="LIN37"/>
</dbReference>
<dbReference type="GO" id="GO:0017053">
    <property type="term" value="C:transcription repressor complex"/>
    <property type="evidence" value="ECO:0007669"/>
    <property type="project" value="InterPro"/>
</dbReference>
<keyword evidence="4" id="KW-1185">Reference proteome</keyword>
<evidence type="ECO:0000256" key="2">
    <source>
        <dbReference type="SAM" id="SignalP"/>
    </source>
</evidence>
<organism evidence="3 4">
    <name type="scientific">Turnera subulata</name>
    <dbReference type="NCBI Taxonomy" id="218843"/>
    <lineage>
        <taxon>Eukaryota</taxon>
        <taxon>Viridiplantae</taxon>
        <taxon>Streptophyta</taxon>
        <taxon>Embryophyta</taxon>
        <taxon>Tracheophyta</taxon>
        <taxon>Spermatophyta</taxon>
        <taxon>Magnoliopsida</taxon>
        <taxon>eudicotyledons</taxon>
        <taxon>Gunneridae</taxon>
        <taxon>Pentapetalae</taxon>
        <taxon>rosids</taxon>
        <taxon>fabids</taxon>
        <taxon>Malpighiales</taxon>
        <taxon>Passifloraceae</taxon>
        <taxon>Turnera</taxon>
    </lineage>
</organism>